<evidence type="ECO:0000256" key="1">
    <source>
        <dbReference type="SAM" id="MobiDB-lite"/>
    </source>
</evidence>
<evidence type="ECO:0000313" key="4">
    <source>
        <dbReference type="EMBL" id="GAA4718768.1"/>
    </source>
</evidence>
<evidence type="ECO:0000313" key="5">
    <source>
        <dbReference type="Proteomes" id="UP001500556"/>
    </source>
</evidence>
<sequence length="392" mass="39723">MGDPVTAPGTVGLGGGVGTLLVGDLELAPLLARQHRGLHHRKGIPAARAPSRAWHRGSMSRRSLAAAITAVVLLLGAGTVLGFASGAFSDVLGGGTTATSTSSPTRTGPTAATTSPAPSGTPTATRDPATPGGTAITTPASAPPGTGYYVALGDSLAAGFQNGVDHRAEGYVGAVRKAVEARAGTTELVNLACSGETTTSMLDGGGCTYDRGSQLAEAEQFLRDHAADVRLVTLDIGGNDVARCGFAGLEPSCTKPALATLAKNLPQITSRLRAAAPHVQVVVLNYYDPFLVLDLLGGSGTSGPGQQSVVELTKLNAAIAGSARAAGARVADVAGAFDTTVTTPVVVKGIGTLPTNLARIVTWTWMAPPRFDFHANDAGYAVMARAVERQLR</sequence>
<dbReference type="EMBL" id="BAABLO010000004">
    <property type="protein sequence ID" value="GAA4718768.1"/>
    <property type="molecule type" value="Genomic_DNA"/>
</dbReference>
<dbReference type="InterPro" id="IPR013830">
    <property type="entry name" value="SGNH_hydro"/>
</dbReference>
<feature type="transmembrane region" description="Helical" evidence="2">
    <location>
        <begin position="64"/>
        <end position="84"/>
    </location>
</feature>
<evidence type="ECO:0000259" key="3">
    <source>
        <dbReference type="Pfam" id="PF13472"/>
    </source>
</evidence>
<feature type="compositionally biased region" description="Low complexity" evidence="1">
    <location>
        <begin position="97"/>
        <end position="140"/>
    </location>
</feature>
<accession>A0ABP8Y2M8</accession>
<feature type="transmembrane region" description="Helical" evidence="2">
    <location>
        <begin position="12"/>
        <end position="32"/>
    </location>
</feature>
<keyword evidence="2" id="KW-0812">Transmembrane</keyword>
<feature type="domain" description="SGNH hydrolase-type esterase" evidence="3">
    <location>
        <begin position="151"/>
        <end position="381"/>
    </location>
</feature>
<reference evidence="5" key="1">
    <citation type="journal article" date="2019" name="Int. J. Syst. Evol. Microbiol.">
        <title>The Global Catalogue of Microorganisms (GCM) 10K type strain sequencing project: providing services to taxonomists for standard genome sequencing and annotation.</title>
        <authorList>
            <consortium name="The Broad Institute Genomics Platform"/>
            <consortium name="The Broad Institute Genome Sequencing Center for Infectious Disease"/>
            <person name="Wu L."/>
            <person name="Ma J."/>
        </authorList>
    </citation>
    <scope>NUCLEOTIDE SEQUENCE [LARGE SCALE GENOMIC DNA]</scope>
    <source>
        <strain evidence="5">JCM 18961</strain>
    </source>
</reference>
<dbReference type="CDD" id="cd00229">
    <property type="entry name" value="SGNH_hydrolase"/>
    <property type="match status" value="1"/>
</dbReference>
<proteinExistence type="predicted"/>
<protein>
    <recommendedName>
        <fullName evidence="3">SGNH hydrolase-type esterase domain-containing protein</fullName>
    </recommendedName>
</protein>
<dbReference type="Proteomes" id="UP001500556">
    <property type="component" value="Unassembled WGS sequence"/>
</dbReference>
<dbReference type="SUPFAM" id="SSF52266">
    <property type="entry name" value="SGNH hydrolase"/>
    <property type="match status" value="1"/>
</dbReference>
<dbReference type="InterPro" id="IPR036514">
    <property type="entry name" value="SGNH_hydro_sf"/>
</dbReference>
<keyword evidence="5" id="KW-1185">Reference proteome</keyword>
<organism evidence="4 5">
    <name type="scientific">Pedococcus ginsenosidimutans</name>
    <dbReference type="NCBI Taxonomy" id="490570"/>
    <lineage>
        <taxon>Bacteria</taxon>
        <taxon>Bacillati</taxon>
        <taxon>Actinomycetota</taxon>
        <taxon>Actinomycetes</taxon>
        <taxon>Micrococcales</taxon>
        <taxon>Intrasporangiaceae</taxon>
        <taxon>Pedococcus</taxon>
    </lineage>
</organism>
<comment type="caution">
    <text evidence="4">The sequence shown here is derived from an EMBL/GenBank/DDBJ whole genome shotgun (WGS) entry which is preliminary data.</text>
</comment>
<keyword evidence="2" id="KW-0472">Membrane</keyword>
<keyword evidence="2" id="KW-1133">Transmembrane helix</keyword>
<feature type="region of interest" description="Disordered" evidence="1">
    <location>
        <begin position="96"/>
        <end position="140"/>
    </location>
</feature>
<name>A0ABP8Y2M8_9MICO</name>
<dbReference type="Pfam" id="PF13472">
    <property type="entry name" value="Lipase_GDSL_2"/>
    <property type="match status" value="1"/>
</dbReference>
<evidence type="ECO:0000256" key="2">
    <source>
        <dbReference type="SAM" id="Phobius"/>
    </source>
</evidence>
<gene>
    <name evidence="4" type="ORF">GCM10025782_15090</name>
</gene>
<dbReference type="Gene3D" id="3.40.50.1110">
    <property type="entry name" value="SGNH hydrolase"/>
    <property type="match status" value="1"/>
</dbReference>